<feature type="transmembrane region" description="Helical" evidence="8">
    <location>
        <begin position="259"/>
        <end position="281"/>
    </location>
</feature>
<evidence type="ECO:0000313" key="12">
    <source>
        <dbReference type="Proteomes" id="UP001642464"/>
    </source>
</evidence>
<dbReference type="PROSITE" id="PS51257">
    <property type="entry name" value="PROKAR_LIPOPROTEIN"/>
    <property type="match status" value="1"/>
</dbReference>
<protein>
    <submittedName>
        <fullName evidence="11">Synaptic vesicle 2-related protein (SV2-related protein)</fullName>
    </submittedName>
</protein>
<feature type="domain" description="Major facilitator superfamily (MFS) profile" evidence="10">
    <location>
        <begin position="1"/>
        <end position="341"/>
    </location>
</feature>
<feature type="region of interest" description="Disordered" evidence="7">
    <location>
        <begin position="365"/>
        <end position="395"/>
    </location>
</feature>
<feature type="domain" description="RRM" evidence="9">
    <location>
        <begin position="486"/>
        <end position="561"/>
    </location>
</feature>
<evidence type="ECO:0000259" key="9">
    <source>
        <dbReference type="PROSITE" id="PS50102"/>
    </source>
</evidence>
<dbReference type="Pfam" id="PF00083">
    <property type="entry name" value="Sugar_tr"/>
    <property type="match status" value="1"/>
</dbReference>
<dbReference type="PANTHER" id="PTHR23511">
    <property type="entry name" value="SYNAPTIC VESICLE GLYCOPROTEIN 2"/>
    <property type="match status" value="1"/>
</dbReference>
<evidence type="ECO:0000256" key="6">
    <source>
        <dbReference type="PROSITE-ProRule" id="PRU00176"/>
    </source>
</evidence>
<dbReference type="PROSITE" id="PS50102">
    <property type="entry name" value="RRM"/>
    <property type="match status" value="1"/>
</dbReference>
<feature type="compositionally biased region" description="Basic residues" evidence="7">
    <location>
        <begin position="576"/>
        <end position="607"/>
    </location>
</feature>
<evidence type="ECO:0000256" key="2">
    <source>
        <dbReference type="ARBA" id="ARBA00022448"/>
    </source>
</evidence>
<feature type="transmembrane region" description="Helical" evidence="8">
    <location>
        <begin position="91"/>
        <end position="111"/>
    </location>
</feature>
<dbReference type="SUPFAM" id="SSF54928">
    <property type="entry name" value="RNA-binding domain, RBD"/>
    <property type="match status" value="1"/>
</dbReference>
<evidence type="ECO:0000256" key="5">
    <source>
        <dbReference type="ARBA" id="ARBA00023136"/>
    </source>
</evidence>
<dbReference type="SUPFAM" id="SSF103473">
    <property type="entry name" value="MFS general substrate transporter"/>
    <property type="match status" value="1"/>
</dbReference>
<organism evidence="11 12">
    <name type="scientific">Durusdinium trenchii</name>
    <dbReference type="NCBI Taxonomy" id="1381693"/>
    <lineage>
        <taxon>Eukaryota</taxon>
        <taxon>Sar</taxon>
        <taxon>Alveolata</taxon>
        <taxon>Dinophyceae</taxon>
        <taxon>Suessiales</taxon>
        <taxon>Symbiodiniaceae</taxon>
        <taxon>Durusdinium</taxon>
    </lineage>
</organism>
<evidence type="ECO:0000256" key="8">
    <source>
        <dbReference type="SAM" id="Phobius"/>
    </source>
</evidence>
<evidence type="ECO:0000256" key="1">
    <source>
        <dbReference type="ARBA" id="ARBA00004141"/>
    </source>
</evidence>
<dbReference type="InterPro" id="IPR036259">
    <property type="entry name" value="MFS_trans_sf"/>
</dbReference>
<evidence type="ECO:0000256" key="3">
    <source>
        <dbReference type="ARBA" id="ARBA00022692"/>
    </source>
</evidence>
<gene>
    <name evidence="11" type="ORF">SCF082_LOCUS16744</name>
</gene>
<evidence type="ECO:0000259" key="10">
    <source>
        <dbReference type="PROSITE" id="PS50850"/>
    </source>
</evidence>
<keyword evidence="5 8" id="KW-0472">Membrane</keyword>
<sequence length="625" mass="69358">MQRRTFLIANVFLLTTGCLSAAAPSYFWLVLARALVGLAIGGIIVPFDNLAESVPERFSGSLCFAIEYFWTLGTLYSNGLAALVIESCGWRIYLLLSALPIFLACIGYFFLEESPMWLLDRGYDYEAWQVLQRIGHINRKDLSGMALVSYAREADPSCKELLVPSLRRSLVSLGIIWWLGLFGYYGASLGSGLIFETSGSFDYGEIIFASLGEILGVTMGMCMSWQIPVTVLQPWYYLVSTLACIAVLVAHALKGSALLLGVFAFILRAASMGAISITWVLTPTAFPTHVRSTAHSILYAAGSLGPVCATLWPKNTQLAVIMGSYGAANLVCAIVSQWQRKGLAERGAFDSLISDLHASNLERRARSSITRDSRATGQVRPGVTAHLGQPPQLDEPPQLVRAQRIAAAPRVKMGAKRRAASRAMKWVIPNPNQYLQIDIEEIAPIKEFVRRSRKTIAAPNRTWLQIEPSDAPHRYVEAAISRHMPTRIYVGNLDKDMPPEKEELARKFKKYGEMVDVWVSRQPPGFAFVTYETYKDALKAIEGMDGVKFQGKTLNIQLSVGKGGGFAGASAQPPTKPRRSPRRSPSRRRSRSRHARRSPERRRRDRSHSRSESPRRDRGSPSYGR</sequence>
<feature type="compositionally biased region" description="Basic and acidic residues" evidence="7">
    <location>
        <begin position="608"/>
        <end position="619"/>
    </location>
</feature>
<comment type="caution">
    <text evidence="11">The sequence shown here is derived from an EMBL/GenBank/DDBJ whole genome shotgun (WGS) entry which is preliminary data.</text>
</comment>
<reference evidence="11 12" key="1">
    <citation type="submission" date="2024-02" db="EMBL/GenBank/DDBJ databases">
        <authorList>
            <person name="Chen Y."/>
            <person name="Shah S."/>
            <person name="Dougan E. K."/>
            <person name="Thang M."/>
            <person name="Chan C."/>
        </authorList>
    </citation>
    <scope>NUCLEOTIDE SEQUENCE [LARGE SCALE GENOMIC DNA]</scope>
</reference>
<dbReference type="InterPro" id="IPR005828">
    <property type="entry name" value="MFS_sugar_transport-like"/>
</dbReference>
<dbReference type="Proteomes" id="UP001642464">
    <property type="component" value="Unassembled WGS sequence"/>
</dbReference>
<dbReference type="InterPro" id="IPR020846">
    <property type="entry name" value="MFS_dom"/>
</dbReference>
<dbReference type="InterPro" id="IPR012677">
    <property type="entry name" value="Nucleotide-bd_a/b_plait_sf"/>
</dbReference>
<feature type="transmembrane region" description="Helical" evidence="8">
    <location>
        <begin position="62"/>
        <end position="85"/>
    </location>
</feature>
<keyword evidence="3 8" id="KW-0812">Transmembrane</keyword>
<dbReference type="Gene3D" id="1.20.1250.20">
    <property type="entry name" value="MFS general substrate transporter like domains"/>
    <property type="match status" value="1"/>
</dbReference>
<dbReference type="EMBL" id="CAXAMM010010979">
    <property type="protein sequence ID" value="CAK9024676.1"/>
    <property type="molecule type" value="Genomic_DNA"/>
</dbReference>
<keyword evidence="6" id="KW-0694">RNA-binding</keyword>
<dbReference type="PROSITE" id="PS50850">
    <property type="entry name" value="MFS"/>
    <property type="match status" value="1"/>
</dbReference>
<feature type="transmembrane region" description="Helical" evidence="8">
    <location>
        <begin position="169"/>
        <end position="186"/>
    </location>
</feature>
<dbReference type="InterPro" id="IPR035979">
    <property type="entry name" value="RBD_domain_sf"/>
</dbReference>
<proteinExistence type="predicted"/>
<evidence type="ECO:0000256" key="7">
    <source>
        <dbReference type="SAM" id="MobiDB-lite"/>
    </source>
</evidence>
<keyword evidence="4 8" id="KW-1133">Transmembrane helix</keyword>
<accession>A0ABP0KCY1</accession>
<evidence type="ECO:0000256" key="4">
    <source>
        <dbReference type="ARBA" id="ARBA00022989"/>
    </source>
</evidence>
<comment type="subcellular location">
    <subcellularLocation>
        <location evidence="1">Membrane</location>
        <topology evidence="1">Multi-pass membrane protein</topology>
    </subcellularLocation>
</comment>
<keyword evidence="2" id="KW-0813">Transport</keyword>
<dbReference type="Pfam" id="PF00076">
    <property type="entry name" value="RRM_1"/>
    <property type="match status" value="1"/>
</dbReference>
<dbReference type="PANTHER" id="PTHR23511:SF5">
    <property type="entry name" value="MAJOR FACILITATOR-TYPE TRANSPORTER HXNZ-RELATED"/>
    <property type="match status" value="1"/>
</dbReference>
<dbReference type="Gene3D" id="3.30.70.330">
    <property type="match status" value="1"/>
</dbReference>
<feature type="transmembrane region" description="Helical" evidence="8">
    <location>
        <begin position="235"/>
        <end position="253"/>
    </location>
</feature>
<name>A0ABP0KCY1_9DINO</name>
<feature type="region of interest" description="Disordered" evidence="7">
    <location>
        <begin position="564"/>
        <end position="625"/>
    </location>
</feature>
<feature type="compositionally biased region" description="Basic and acidic residues" evidence="7">
    <location>
        <begin position="365"/>
        <end position="374"/>
    </location>
</feature>
<dbReference type="SMART" id="SM00360">
    <property type="entry name" value="RRM"/>
    <property type="match status" value="1"/>
</dbReference>
<evidence type="ECO:0000313" key="11">
    <source>
        <dbReference type="EMBL" id="CAK9024676.1"/>
    </source>
</evidence>
<keyword evidence="12" id="KW-1185">Reference proteome</keyword>
<dbReference type="InterPro" id="IPR000504">
    <property type="entry name" value="RRM_dom"/>
</dbReference>
<feature type="transmembrane region" description="Helical" evidence="8">
    <location>
        <begin position="206"/>
        <end position="223"/>
    </location>
</feature>